<proteinExistence type="predicted"/>
<dbReference type="EMBL" id="JACGWS010000025">
    <property type="protein sequence ID" value="MBC8757660.1"/>
    <property type="molecule type" value="Genomic_DNA"/>
</dbReference>
<accession>A0ABR7QGG6</accession>
<name>A0ABR7QGG6_9FLAO</name>
<organism evidence="1 2">
    <name type="scientific">Kordia aestuariivivens</name>
    <dbReference type="NCBI Taxonomy" id="2759037"/>
    <lineage>
        <taxon>Bacteria</taxon>
        <taxon>Pseudomonadati</taxon>
        <taxon>Bacteroidota</taxon>
        <taxon>Flavobacteriia</taxon>
        <taxon>Flavobacteriales</taxon>
        <taxon>Flavobacteriaceae</taxon>
        <taxon>Kordia</taxon>
    </lineage>
</organism>
<keyword evidence="2" id="KW-1185">Reference proteome</keyword>
<dbReference type="RefSeq" id="WP_187564702.1">
    <property type="nucleotide sequence ID" value="NZ_JACGWS010000025.1"/>
</dbReference>
<reference evidence="1 2" key="1">
    <citation type="submission" date="2020-07" db="EMBL/GenBank/DDBJ databases">
        <title>Description of Kordia aestuariivivens sp. nov., isolated from a tidal flat.</title>
        <authorList>
            <person name="Park S."/>
            <person name="Yoon J.-H."/>
        </authorList>
    </citation>
    <scope>NUCLEOTIDE SEQUENCE [LARGE SCALE GENOMIC DNA]</scope>
    <source>
        <strain evidence="1 2">YSTF-M3</strain>
    </source>
</reference>
<evidence type="ECO:0008006" key="3">
    <source>
        <dbReference type="Google" id="ProtNLM"/>
    </source>
</evidence>
<protein>
    <recommendedName>
        <fullName evidence="3">Natural product</fullName>
    </recommendedName>
</protein>
<sequence length="56" mass="6126">MKTNKKMKVLKVHQKESLLGGFKVGGLNLNHKRADCDDPTCSCCDHKAPVSPSRSS</sequence>
<gene>
    <name evidence="1" type="ORF">H2O64_23530</name>
</gene>
<evidence type="ECO:0000313" key="1">
    <source>
        <dbReference type="EMBL" id="MBC8757660.1"/>
    </source>
</evidence>
<evidence type="ECO:0000313" key="2">
    <source>
        <dbReference type="Proteomes" id="UP000619238"/>
    </source>
</evidence>
<comment type="caution">
    <text evidence="1">The sequence shown here is derived from an EMBL/GenBank/DDBJ whole genome shotgun (WGS) entry which is preliminary data.</text>
</comment>
<dbReference type="Proteomes" id="UP000619238">
    <property type="component" value="Unassembled WGS sequence"/>
</dbReference>